<organism evidence="1 2">
    <name type="scientific">Orchesella cincta</name>
    <name type="common">Springtail</name>
    <name type="synonym">Podura cincta</name>
    <dbReference type="NCBI Taxonomy" id="48709"/>
    <lineage>
        <taxon>Eukaryota</taxon>
        <taxon>Metazoa</taxon>
        <taxon>Ecdysozoa</taxon>
        <taxon>Arthropoda</taxon>
        <taxon>Hexapoda</taxon>
        <taxon>Collembola</taxon>
        <taxon>Entomobryomorpha</taxon>
        <taxon>Entomobryoidea</taxon>
        <taxon>Orchesellidae</taxon>
        <taxon>Orchesellinae</taxon>
        <taxon>Orchesella</taxon>
    </lineage>
</organism>
<accession>A0A1D2MG58</accession>
<dbReference type="Proteomes" id="UP000094527">
    <property type="component" value="Unassembled WGS sequence"/>
</dbReference>
<dbReference type="EMBL" id="LJIJ01001371">
    <property type="protein sequence ID" value="ODM91959.1"/>
    <property type="molecule type" value="Genomic_DNA"/>
</dbReference>
<comment type="caution">
    <text evidence="1">The sequence shown here is derived from an EMBL/GenBank/DDBJ whole genome shotgun (WGS) entry which is preliminary data.</text>
</comment>
<keyword evidence="2" id="KW-1185">Reference proteome</keyword>
<dbReference type="AlphaFoldDB" id="A0A1D2MG58"/>
<name>A0A1D2MG58_ORCCI</name>
<sequence>STKPFLLQIVIITPYLLQFQQNFIDKHDKKFQFSNFKLISCFHFALTKAGWRTFFHIRQQCLLGIIHRSYKKDEFGRAWTATTRTIARTRKSLEAISDGKTAFLFDGTRIVEVFTVVRPL</sequence>
<reference evidence="1 2" key="1">
    <citation type="journal article" date="2016" name="Genome Biol. Evol.">
        <title>Gene Family Evolution Reflects Adaptation to Soil Environmental Stressors in the Genome of the Collembolan Orchesella cincta.</title>
        <authorList>
            <person name="Faddeeva-Vakhrusheva A."/>
            <person name="Derks M.F."/>
            <person name="Anvar S.Y."/>
            <person name="Agamennone V."/>
            <person name="Suring W."/>
            <person name="Smit S."/>
            <person name="van Straalen N.M."/>
            <person name="Roelofs D."/>
        </authorList>
    </citation>
    <scope>NUCLEOTIDE SEQUENCE [LARGE SCALE GENOMIC DNA]</scope>
    <source>
        <tissue evidence="1">Mixed pool</tissue>
    </source>
</reference>
<protein>
    <submittedName>
        <fullName evidence="1">Uncharacterized protein</fullName>
    </submittedName>
</protein>
<evidence type="ECO:0000313" key="2">
    <source>
        <dbReference type="Proteomes" id="UP000094527"/>
    </source>
</evidence>
<gene>
    <name evidence="1" type="ORF">Ocin01_14723</name>
</gene>
<feature type="non-terminal residue" evidence="1">
    <location>
        <position position="1"/>
    </location>
</feature>
<proteinExistence type="predicted"/>
<evidence type="ECO:0000313" key="1">
    <source>
        <dbReference type="EMBL" id="ODM91959.1"/>
    </source>
</evidence>